<accession>A0ABV4XND4</accession>
<dbReference type="RefSeq" id="WP_413262891.1">
    <property type="nucleotide sequence ID" value="NZ_JBHFNR010000068.1"/>
</dbReference>
<dbReference type="EMBL" id="JBHFNR010000068">
    <property type="protein sequence ID" value="MFB2893227.1"/>
    <property type="molecule type" value="Genomic_DNA"/>
</dbReference>
<dbReference type="Proteomes" id="UP001576784">
    <property type="component" value="Unassembled WGS sequence"/>
</dbReference>
<comment type="caution">
    <text evidence="1">The sequence shown here is derived from an EMBL/GenBank/DDBJ whole genome shotgun (WGS) entry which is preliminary data.</text>
</comment>
<evidence type="ECO:0000313" key="1">
    <source>
        <dbReference type="EMBL" id="MFB2893227.1"/>
    </source>
</evidence>
<reference evidence="1 2" key="1">
    <citation type="submission" date="2024-09" db="EMBL/GenBank/DDBJ databases">
        <title>Floridaenema gen nov. (Aerosakkonemataceae, Aerosakkonematales ord. nov., Cyanobacteria) from benthic tropical and subtropical fresh waters, with the description of four new species.</title>
        <authorList>
            <person name="Moretto J.A."/>
            <person name="Berthold D.E."/>
            <person name="Lefler F.W."/>
            <person name="Huang I.-S."/>
            <person name="Laughinghouse H. IV."/>
        </authorList>
    </citation>
    <scope>NUCLEOTIDE SEQUENCE [LARGE SCALE GENOMIC DNA]</scope>
    <source>
        <strain evidence="1 2">BLCC-F50</strain>
    </source>
</reference>
<protein>
    <submittedName>
        <fullName evidence="1">Uncharacterized protein</fullName>
    </submittedName>
</protein>
<keyword evidence="2" id="KW-1185">Reference proteome</keyword>
<name>A0ABV4XND4_9CYAN</name>
<evidence type="ECO:0000313" key="2">
    <source>
        <dbReference type="Proteomes" id="UP001576784"/>
    </source>
</evidence>
<proteinExistence type="predicted"/>
<sequence length="45" mass="5198">MRSLFRLSLEKAIALFCADGKSAIGLFLVMRSDYQKKMRSLFVKK</sequence>
<organism evidence="1 2">
    <name type="scientific">Floridaenema flaviceps BLCC-F50</name>
    <dbReference type="NCBI Taxonomy" id="3153642"/>
    <lineage>
        <taxon>Bacteria</taxon>
        <taxon>Bacillati</taxon>
        <taxon>Cyanobacteriota</taxon>
        <taxon>Cyanophyceae</taxon>
        <taxon>Oscillatoriophycideae</taxon>
        <taxon>Aerosakkonematales</taxon>
        <taxon>Aerosakkonemataceae</taxon>
        <taxon>Floridanema</taxon>
        <taxon>Floridanema flaviceps</taxon>
    </lineage>
</organism>
<gene>
    <name evidence="1" type="ORF">ACE1CI_09970</name>
</gene>